<feature type="transmembrane region" description="Helical" evidence="1">
    <location>
        <begin position="16"/>
        <end position="35"/>
    </location>
</feature>
<sequence length="55" mass="6418">MQVYKILFITYSSLTYSYSNLFLCNNIMVLNVMFLDRSGYLLKFVNGFLSIFVTA</sequence>
<evidence type="ECO:0000313" key="2">
    <source>
        <dbReference type="EMBL" id="JAH94792.1"/>
    </source>
</evidence>
<reference evidence="2" key="2">
    <citation type="journal article" date="2015" name="Fish Shellfish Immunol.">
        <title>Early steps in the European eel (Anguilla anguilla)-Vibrio vulnificus interaction in the gills: Role of the RtxA13 toxin.</title>
        <authorList>
            <person name="Callol A."/>
            <person name="Pajuelo D."/>
            <person name="Ebbesson L."/>
            <person name="Teles M."/>
            <person name="MacKenzie S."/>
            <person name="Amaro C."/>
        </authorList>
    </citation>
    <scope>NUCLEOTIDE SEQUENCE</scope>
</reference>
<keyword evidence="1" id="KW-1133">Transmembrane helix</keyword>
<protein>
    <submittedName>
        <fullName evidence="2">Uncharacterized protein</fullName>
    </submittedName>
</protein>
<evidence type="ECO:0000256" key="1">
    <source>
        <dbReference type="SAM" id="Phobius"/>
    </source>
</evidence>
<accession>A0A0E9WWJ0</accession>
<keyword evidence="1" id="KW-0812">Transmembrane</keyword>
<reference evidence="2" key="1">
    <citation type="submission" date="2014-11" db="EMBL/GenBank/DDBJ databases">
        <authorList>
            <person name="Amaro Gonzalez C."/>
        </authorList>
    </citation>
    <scope>NUCLEOTIDE SEQUENCE</scope>
</reference>
<name>A0A0E9WWJ0_ANGAN</name>
<organism evidence="2">
    <name type="scientific">Anguilla anguilla</name>
    <name type="common">European freshwater eel</name>
    <name type="synonym">Muraena anguilla</name>
    <dbReference type="NCBI Taxonomy" id="7936"/>
    <lineage>
        <taxon>Eukaryota</taxon>
        <taxon>Metazoa</taxon>
        <taxon>Chordata</taxon>
        <taxon>Craniata</taxon>
        <taxon>Vertebrata</taxon>
        <taxon>Euteleostomi</taxon>
        <taxon>Actinopterygii</taxon>
        <taxon>Neopterygii</taxon>
        <taxon>Teleostei</taxon>
        <taxon>Anguilliformes</taxon>
        <taxon>Anguillidae</taxon>
        <taxon>Anguilla</taxon>
    </lineage>
</organism>
<dbReference type="AlphaFoldDB" id="A0A0E9WWJ0"/>
<keyword evidence="1" id="KW-0472">Membrane</keyword>
<dbReference type="EMBL" id="GBXM01013785">
    <property type="protein sequence ID" value="JAH94792.1"/>
    <property type="molecule type" value="Transcribed_RNA"/>
</dbReference>
<proteinExistence type="predicted"/>